<organism evidence="2 3">
    <name type="scientific">Heliophilum fasciatum</name>
    <dbReference type="NCBI Taxonomy" id="35700"/>
    <lineage>
        <taxon>Bacteria</taxon>
        <taxon>Bacillati</taxon>
        <taxon>Bacillota</taxon>
        <taxon>Clostridia</taxon>
        <taxon>Eubacteriales</taxon>
        <taxon>Heliobacteriaceae</taxon>
        <taxon>Heliophilum</taxon>
    </lineage>
</organism>
<accession>A0A4R2SBZ7</accession>
<evidence type="ECO:0000259" key="1">
    <source>
        <dbReference type="Pfam" id="PF12671"/>
    </source>
</evidence>
<reference evidence="2 3" key="1">
    <citation type="submission" date="2019-03" db="EMBL/GenBank/DDBJ databases">
        <title>Genomic Encyclopedia of Type Strains, Phase IV (KMG-IV): sequencing the most valuable type-strain genomes for metagenomic binning, comparative biology and taxonomic classification.</title>
        <authorList>
            <person name="Goeker M."/>
        </authorList>
    </citation>
    <scope>NUCLEOTIDE SEQUENCE [LARGE SCALE GENOMIC DNA]</scope>
    <source>
        <strain evidence="2 3">DSM 11170</strain>
    </source>
</reference>
<comment type="caution">
    <text evidence="2">The sequence shown here is derived from an EMBL/GenBank/DDBJ whole genome shotgun (WGS) entry which is preliminary data.</text>
</comment>
<protein>
    <submittedName>
        <fullName evidence="2">Putative amidase-like protein</fullName>
    </submittedName>
</protein>
<keyword evidence="3" id="KW-1185">Reference proteome</keyword>
<dbReference type="EMBL" id="SLXT01000002">
    <property type="protein sequence ID" value="TCP68695.1"/>
    <property type="molecule type" value="Genomic_DNA"/>
</dbReference>
<dbReference type="OrthoDB" id="9812429at2"/>
<dbReference type="PANTHER" id="PTHR40032">
    <property type="entry name" value="EXPORTED PROTEIN-RELATED"/>
    <property type="match status" value="1"/>
</dbReference>
<evidence type="ECO:0000313" key="2">
    <source>
        <dbReference type="EMBL" id="TCP68695.1"/>
    </source>
</evidence>
<dbReference type="Pfam" id="PF12671">
    <property type="entry name" value="Amidase_6"/>
    <property type="match status" value="1"/>
</dbReference>
<dbReference type="InterPro" id="IPR024301">
    <property type="entry name" value="Amidase_6"/>
</dbReference>
<feature type="domain" description="Putative amidase" evidence="1">
    <location>
        <begin position="2"/>
        <end position="163"/>
    </location>
</feature>
<gene>
    <name evidence="2" type="ORF">EDD73_10291</name>
</gene>
<proteinExistence type="predicted"/>
<evidence type="ECO:0000313" key="3">
    <source>
        <dbReference type="Proteomes" id="UP000294813"/>
    </source>
</evidence>
<dbReference type="RefSeq" id="WP_131917893.1">
    <property type="nucleotide sequence ID" value="NZ_JAOQNU010000002.1"/>
</dbReference>
<name>A0A4R2SBZ7_9FIRM</name>
<sequence>MYDRDAAVAYANRYYQNHNPAYPDFDDQPWEGGNCANFISQCLYAGGMPWITGPPSQYTSVKYWWCQPGATDRDGDKRITLTWKVALAFGLHWAKRAAKYTEEAPATVLLNFNLWSRRLDRGDVIQLTQANGNPYHTLILVQRSGSDWLLAAQTYDTNDRSLFSTLTAMAGTGQRVRFYQMG</sequence>
<dbReference type="AlphaFoldDB" id="A0A4R2SBZ7"/>
<dbReference type="PANTHER" id="PTHR40032:SF1">
    <property type="entry name" value="EXPORTED PROTEIN"/>
    <property type="match status" value="1"/>
</dbReference>
<dbReference type="Proteomes" id="UP000294813">
    <property type="component" value="Unassembled WGS sequence"/>
</dbReference>